<reference evidence="2 3" key="1">
    <citation type="submission" date="2019-03" db="EMBL/GenBank/DDBJ databases">
        <title>Genomic Encyclopedia of Type Strains, Phase IV (KMG-IV): sequencing the most valuable type-strain genomes for metagenomic binning, comparative biology and taxonomic classification.</title>
        <authorList>
            <person name="Goeker M."/>
        </authorList>
    </citation>
    <scope>NUCLEOTIDE SEQUENCE [LARGE SCALE GENOMIC DNA]</scope>
    <source>
        <strain evidence="2 3">DSM 100048</strain>
    </source>
</reference>
<accession>A0A4R3UZ77</accession>
<dbReference type="Proteomes" id="UP000294692">
    <property type="component" value="Unassembled WGS sequence"/>
</dbReference>
<organism evidence="2 3">
    <name type="scientific">Paracandidimonas soli</name>
    <dbReference type="NCBI Taxonomy" id="1917182"/>
    <lineage>
        <taxon>Bacteria</taxon>
        <taxon>Pseudomonadati</taxon>
        <taxon>Pseudomonadota</taxon>
        <taxon>Betaproteobacteria</taxon>
        <taxon>Burkholderiales</taxon>
        <taxon>Alcaligenaceae</taxon>
        <taxon>Paracandidimonas</taxon>
    </lineage>
</organism>
<keyword evidence="1" id="KW-0472">Membrane</keyword>
<dbReference type="EMBL" id="SMBX01000007">
    <property type="protein sequence ID" value="TCU96098.1"/>
    <property type="molecule type" value="Genomic_DNA"/>
</dbReference>
<name>A0A4R3UZ77_9BURK</name>
<feature type="transmembrane region" description="Helical" evidence="1">
    <location>
        <begin position="70"/>
        <end position="94"/>
    </location>
</feature>
<feature type="transmembrane region" description="Helical" evidence="1">
    <location>
        <begin position="114"/>
        <end position="134"/>
    </location>
</feature>
<dbReference type="AlphaFoldDB" id="A0A4R3UZ77"/>
<comment type="caution">
    <text evidence="2">The sequence shown here is derived from an EMBL/GenBank/DDBJ whole genome shotgun (WGS) entry which is preliminary data.</text>
</comment>
<keyword evidence="1" id="KW-0812">Transmembrane</keyword>
<feature type="transmembrane region" description="Helical" evidence="1">
    <location>
        <begin position="39"/>
        <end position="58"/>
    </location>
</feature>
<dbReference type="RefSeq" id="WP_132477575.1">
    <property type="nucleotide sequence ID" value="NZ_JBHRVM010000001.1"/>
</dbReference>
<proteinExistence type="predicted"/>
<evidence type="ECO:0000256" key="1">
    <source>
        <dbReference type="SAM" id="Phobius"/>
    </source>
</evidence>
<keyword evidence="1" id="KW-1133">Transmembrane helix</keyword>
<gene>
    <name evidence="2" type="ORF">EV686_107156</name>
</gene>
<evidence type="ECO:0000313" key="2">
    <source>
        <dbReference type="EMBL" id="TCU96098.1"/>
    </source>
</evidence>
<evidence type="ECO:0008006" key="4">
    <source>
        <dbReference type="Google" id="ProtNLM"/>
    </source>
</evidence>
<dbReference type="InterPro" id="IPR036938">
    <property type="entry name" value="PAP2/HPO_sf"/>
</dbReference>
<protein>
    <recommendedName>
        <fullName evidence="4">PAP2 superfamily protein</fullName>
    </recommendedName>
</protein>
<dbReference type="OrthoDB" id="9801622at2"/>
<dbReference type="SUPFAM" id="SSF48317">
    <property type="entry name" value="Acid phosphatase/Vanadium-dependent haloperoxidase"/>
    <property type="match status" value="1"/>
</dbReference>
<evidence type="ECO:0000313" key="3">
    <source>
        <dbReference type="Proteomes" id="UP000294692"/>
    </source>
</evidence>
<feature type="transmembrane region" description="Helical" evidence="1">
    <location>
        <begin position="146"/>
        <end position="163"/>
    </location>
</feature>
<sequence length="196" mass="22210">MMKELLYDWLGLNEWLFKMLYAFSFPYLHDIWKAMSYGYGYWAAGLVAIAVCVRYLRIRHTATETQLENMGEFMVGLMVAFSIVWCAVYTLQNISLMPRPWMVFPDLVAAPAPVLWHEGLPASAPAISLMLACLSWKYAGARVRRWLVFYVVLGCLASIISGVNWPVEVVAGAIVGWLGARVAQWYSRFGRKLVAS</sequence>
<keyword evidence="3" id="KW-1185">Reference proteome</keyword>